<feature type="compositionally biased region" description="Basic and acidic residues" evidence="1">
    <location>
        <begin position="321"/>
        <end position="334"/>
    </location>
</feature>
<dbReference type="AlphaFoldDB" id="A0AAD7NKS0"/>
<comment type="caution">
    <text evidence="2">The sequence shown here is derived from an EMBL/GenBank/DDBJ whole genome shotgun (WGS) entry which is preliminary data.</text>
</comment>
<feature type="compositionally biased region" description="Acidic residues" evidence="1">
    <location>
        <begin position="384"/>
        <end position="396"/>
    </location>
</feature>
<sequence length="396" mass="42354">MATGVRATYTTEREFESVAQYTRDIWTVEMEEDDLMPATVSSFGQSLEEPRTATVSSFERQVAANDENASNLPLPVVDVPMDVGRPSMGRANEPAAGLSPNPAPSPQPVPSPSRPAEELLAPPSPPHVTSPSPSPPPLPALTTPTRSSTPASILRGESIPPTLEPSRSSGASAQLVARLAPSPQTRAPPVAPRAMLRPLEQRISFAPPRTGPPAPPREIRPLPQRTVVPLYNRLSSATPLGARLGPRSGGLLERLSITPNESVAVERPDGSNAGKRKRETESPPTPTASSSRVTLDLMKSGAGEETRAFKKVRRGKRAGKLVKEYEQRKAERANRGGTTVDEGSEERETQAHLESVLQTVAEVAEAEDALAIEWDGEVAPAWAPEEEEDDSGPSKM</sequence>
<evidence type="ECO:0000313" key="3">
    <source>
        <dbReference type="Proteomes" id="UP001215598"/>
    </source>
</evidence>
<evidence type="ECO:0000313" key="2">
    <source>
        <dbReference type="EMBL" id="KAJ7764729.1"/>
    </source>
</evidence>
<gene>
    <name evidence="2" type="ORF">B0H16DRAFT_1717962</name>
</gene>
<dbReference type="EMBL" id="JARKIB010000027">
    <property type="protein sequence ID" value="KAJ7764729.1"/>
    <property type="molecule type" value="Genomic_DNA"/>
</dbReference>
<organism evidence="2 3">
    <name type="scientific">Mycena metata</name>
    <dbReference type="NCBI Taxonomy" id="1033252"/>
    <lineage>
        <taxon>Eukaryota</taxon>
        <taxon>Fungi</taxon>
        <taxon>Dikarya</taxon>
        <taxon>Basidiomycota</taxon>
        <taxon>Agaricomycotina</taxon>
        <taxon>Agaricomycetes</taxon>
        <taxon>Agaricomycetidae</taxon>
        <taxon>Agaricales</taxon>
        <taxon>Marasmiineae</taxon>
        <taxon>Mycenaceae</taxon>
        <taxon>Mycena</taxon>
    </lineage>
</organism>
<feature type="compositionally biased region" description="Low complexity" evidence="1">
    <location>
        <begin position="140"/>
        <end position="152"/>
    </location>
</feature>
<feature type="compositionally biased region" description="Pro residues" evidence="1">
    <location>
        <begin position="101"/>
        <end position="113"/>
    </location>
</feature>
<proteinExistence type="predicted"/>
<feature type="compositionally biased region" description="Pro residues" evidence="1">
    <location>
        <begin position="122"/>
        <end position="139"/>
    </location>
</feature>
<keyword evidence="3" id="KW-1185">Reference proteome</keyword>
<reference evidence="2" key="1">
    <citation type="submission" date="2023-03" db="EMBL/GenBank/DDBJ databases">
        <title>Massive genome expansion in bonnet fungi (Mycena s.s.) driven by repeated elements and novel gene families across ecological guilds.</title>
        <authorList>
            <consortium name="Lawrence Berkeley National Laboratory"/>
            <person name="Harder C.B."/>
            <person name="Miyauchi S."/>
            <person name="Viragh M."/>
            <person name="Kuo A."/>
            <person name="Thoen E."/>
            <person name="Andreopoulos B."/>
            <person name="Lu D."/>
            <person name="Skrede I."/>
            <person name="Drula E."/>
            <person name="Henrissat B."/>
            <person name="Morin E."/>
            <person name="Kohler A."/>
            <person name="Barry K."/>
            <person name="LaButti K."/>
            <person name="Morin E."/>
            <person name="Salamov A."/>
            <person name="Lipzen A."/>
            <person name="Mereny Z."/>
            <person name="Hegedus B."/>
            <person name="Baldrian P."/>
            <person name="Stursova M."/>
            <person name="Weitz H."/>
            <person name="Taylor A."/>
            <person name="Grigoriev I.V."/>
            <person name="Nagy L.G."/>
            <person name="Martin F."/>
            <person name="Kauserud H."/>
        </authorList>
    </citation>
    <scope>NUCLEOTIDE SEQUENCE</scope>
    <source>
        <strain evidence="2">CBHHK182m</strain>
    </source>
</reference>
<feature type="region of interest" description="Disordered" evidence="1">
    <location>
        <begin position="377"/>
        <end position="396"/>
    </location>
</feature>
<dbReference type="Proteomes" id="UP001215598">
    <property type="component" value="Unassembled WGS sequence"/>
</dbReference>
<name>A0AAD7NKS0_9AGAR</name>
<feature type="compositionally biased region" description="Basic residues" evidence="1">
    <location>
        <begin position="309"/>
        <end position="320"/>
    </location>
</feature>
<feature type="compositionally biased region" description="Low complexity" evidence="1">
    <location>
        <begin position="72"/>
        <end position="83"/>
    </location>
</feature>
<protein>
    <submittedName>
        <fullName evidence="2">Uncharacterized protein</fullName>
    </submittedName>
</protein>
<evidence type="ECO:0000256" key="1">
    <source>
        <dbReference type="SAM" id="MobiDB-lite"/>
    </source>
</evidence>
<accession>A0AAD7NKS0</accession>
<feature type="region of interest" description="Disordered" evidence="1">
    <location>
        <begin position="43"/>
        <end position="351"/>
    </location>
</feature>